<dbReference type="STRING" id="887144.BJF91_22335"/>
<gene>
    <name evidence="5" type="ORF">BJF91_22335</name>
    <name evidence="4" type="ORF">GGQ71_001090</name>
</gene>
<feature type="binding site" evidence="3">
    <location>
        <position position="44"/>
    </location>
    <ligand>
        <name>a divalent metal cation</name>
        <dbReference type="ChEBI" id="CHEBI:60240"/>
    </ligand>
</feature>
<dbReference type="RefSeq" id="WP_075615523.1">
    <property type="nucleotide sequence ID" value="NZ_JACIED010000001.1"/>
</dbReference>
<accession>A0A1Q9A587</accession>
<evidence type="ECO:0000256" key="2">
    <source>
        <dbReference type="ARBA" id="ARBA00022723"/>
    </source>
</evidence>
<feature type="binding site" evidence="3">
    <location>
        <position position="132"/>
    </location>
    <ligand>
        <name>a divalent metal cation</name>
        <dbReference type="ChEBI" id="CHEBI:60240"/>
    </ligand>
</feature>
<dbReference type="Proteomes" id="UP000544107">
    <property type="component" value="Unassembled WGS sequence"/>
</dbReference>
<name>A0A1Q9A587_9HYPH</name>
<dbReference type="OrthoDB" id="9807509at2"/>
<dbReference type="EMBL" id="MKIN01000022">
    <property type="protein sequence ID" value="OLP49736.1"/>
    <property type="molecule type" value="Genomic_DNA"/>
</dbReference>
<dbReference type="InterPro" id="IPR034660">
    <property type="entry name" value="DinB/YfiT-like"/>
</dbReference>
<evidence type="ECO:0000313" key="4">
    <source>
        <dbReference type="EMBL" id="MBB4006854.1"/>
    </source>
</evidence>
<dbReference type="InterPro" id="IPR007837">
    <property type="entry name" value="DinB"/>
</dbReference>
<reference evidence="5 6" key="1">
    <citation type="submission" date="2016-09" db="EMBL/GenBank/DDBJ databases">
        <title>Rhizobium oryziradicis sp. nov., isolated from the root of rice.</title>
        <authorList>
            <person name="Zhao J."/>
            <person name="Zhang X."/>
        </authorList>
    </citation>
    <scope>NUCLEOTIDE SEQUENCE [LARGE SCALE GENOMIC DNA]</scope>
    <source>
        <strain evidence="5 6">14971</strain>
    </source>
</reference>
<dbReference type="EMBL" id="JACIED010000001">
    <property type="protein sequence ID" value="MBB4006854.1"/>
    <property type="molecule type" value="Genomic_DNA"/>
</dbReference>
<proteinExistence type="inferred from homology"/>
<evidence type="ECO:0000313" key="5">
    <source>
        <dbReference type="EMBL" id="OLP49736.1"/>
    </source>
</evidence>
<organism evidence="5 6">
    <name type="scientific">Allorhizobium taibaishanense</name>
    <dbReference type="NCBI Taxonomy" id="887144"/>
    <lineage>
        <taxon>Bacteria</taxon>
        <taxon>Pseudomonadati</taxon>
        <taxon>Pseudomonadota</taxon>
        <taxon>Alphaproteobacteria</taxon>
        <taxon>Hyphomicrobiales</taxon>
        <taxon>Rhizobiaceae</taxon>
        <taxon>Rhizobium/Agrobacterium group</taxon>
        <taxon>Allorhizobium</taxon>
    </lineage>
</organism>
<dbReference type="GO" id="GO:0046872">
    <property type="term" value="F:metal ion binding"/>
    <property type="evidence" value="ECO:0007669"/>
    <property type="project" value="UniProtKB-KW"/>
</dbReference>
<feature type="binding site" evidence="3">
    <location>
        <position position="128"/>
    </location>
    <ligand>
        <name>a divalent metal cation</name>
        <dbReference type="ChEBI" id="CHEBI:60240"/>
    </ligand>
</feature>
<comment type="caution">
    <text evidence="5">The sequence shown here is derived from an EMBL/GenBank/DDBJ whole genome shotgun (WGS) entry which is preliminary data.</text>
</comment>
<evidence type="ECO:0000313" key="7">
    <source>
        <dbReference type="Proteomes" id="UP000544107"/>
    </source>
</evidence>
<keyword evidence="2 3" id="KW-0479">Metal-binding</keyword>
<evidence type="ECO:0000256" key="1">
    <source>
        <dbReference type="ARBA" id="ARBA00008635"/>
    </source>
</evidence>
<dbReference type="PANTHER" id="PTHR37302">
    <property type="entry name" value="SLR1116 PROTEIN"/>
    <property type="match status" value="1"/>
</dbReference>
<protein>
    <submittedName>
        <fullName evidence="4 5">Damage-inducible protein DinB</fullName>
    </submittedName>
</protein>
<dbReference type="SUPFAM" id="SSF109854">
    <property type="entry name" value="DinB/YfiT-like putative metalloenzymes"/>
    <property type="match status" value="1"/>
</dbReference>
<keyword evidence="6" id="KW-1185">Reference proteome</keyword>
<dbReference type="AlphaFoldDB" id="A0A1Q9A587"/>
<reference evidence="4 7" key="2">
    <citation type="submission" date="2020-08" db="EMBL/GenBank/DDBJ databases">
        <title>Genomic Encyclopedia of Type Strains, Phase IV (KMG-IV): sequencing the most valuable type-strain genomes for metagenomic binning, comparative biology and taxonomic classification.</title>
        <authorList>
            <person name="Goeker M."/>
        </authorList>
    </citation>
    <scope>NUCLEOTIDE SEQUENCE [LARGE SCALE GENOMIC DNA]</scope>
    <source>
        <strain evidence="4 7">DSM 100021</strain>
    </source>
</reference>
<sequence length="173" mass="19803">MTHPLSRFFSYQAWANQAFADSLERVDRTKHPNEYHHAIRLLNHIHVVGQIFAGHLTGHPHGYLADNTEETPELADLRHAMAFRDQWYCDYLSTVTSDALAETVAFTFTDGDRGAMTREEMLSHVVTHGCYHRGEIGRILGSTDVSLPWDTFAVFLHQTQPDRRRHDALQPAH</sequence>
<evidence type="ECO:0000313" key="6">
    <source>
        <dbReference type="Proteomes" id="UP000185598"/>
    </source>
</evidence>
<dbReference type="PANTHER" id="PTHR37302:SF1">
    <property type="entry name" value="PROTEIN DINB"/>
    <property type="match status" value="1"/>
</dbReference>
<dbReference type="Pfam" id="PF05163">
    <property type="entry name" value="DinB"/>
    <property type="match status" value="1"/>
</dbReference>
<evidence type="ECO:0000256" key="3">
    <source>
        <dbReference type="PIRSR" id="PIRSR607837-1"/>
    </source>
</evidence>
<dbReference type="Gene3D" id="1.20.120.450">
    <property type="entry name" value="dinb family like domain"/>
    <property type="match status" value="1"/>
</dbReference>
<comment type="similarity">
    <text evidence="1">Belongs to the DinB family.</text>
</comment>
<dbReference type="Proteomes" id="UP000185598">
    <property type="component" value="Unassembled WGS sequence"/>
</dbReference>